<comment type="caution">
    <text evidence="11">The sequence shown here is derived from an EMBL/GenBank/DDBJ whole genome shotgun (WGS) entry which is preliminary data.</text>
</comment>
<evidence type="ECO:0000313" key="14">
    <source>
        <dbReference type="Proteomes" id="UP000235114"/>
    </source>
</evidence>
<dbReference type="SUPFAM" id="SSF69360">
    <property type="entry name" value="Cell wall binding repeat"/>
    <property type="match status" value="1"/>
</dbReference>
<dbReference type="GO" id="GO:0000166">
    <property type="term" value="F:nucleotide binding"/>
    <property type="evidence" value="ECO:0007669"/>
    <property type="project" value="InterPro"/>
</dbReference>
<evidence type="ECO:0000256" key="1">
    <source>
        <dbReference type="ARBA" id="ARBA00004613"/>
    </source>
</evidence>
<feature type="domain" description="5'-Nucleotidase C-terminal" evidence="8">
    <location>
        <begin position="1017"/>
        <end position="1178"/>
    </location>
</feature>
<dbReference type="RefSeq" id="WP_101579149.1">
    <property type="nucleotide sequence ID" value="NZ_PGVA01000063.1"/>
</dbReference>
<dbReference type="GO" id="GO:0005576">
    <property type="term" value="C:extracellular region"/>
    <property type="evidence" value="ECO:0007669"/>
    <property type="project" value="UniProtKB-SubCell"/>
</dbReference>
<feature type="domain" description="Endonuclease YhcR N-terminal" evidence="10">
    <location>
        <begin position="32"/>
        <end position="137"/>
    </location>
</feature>
<dbReference type="Pfam" id="PF01473">
    <property type="entry name" value="Choline_bind_1"/>
    <property type="match status" value="1"/>
</dbReference>
<dbReference type="PROSITE" id="PS00785">
    <property type="entry name" value="5_NUCLEOTIDASE_1"/>
    <property type="match status" value="1"/>
</dbReference>
<evidence type="ECO:0000313" key="12">
    <source>
        <dbReference type="EMBL" id="PLR99194.1"/>
    </source>
</evidence>
<accession>A0A2N5GH12</accession>
<feature type="domain" description="Calcineurin-like phosphoesterase" evidence="7">
    <location>
        <begin position="732"/>
        <end position="941"/>
    </location>
</feature>
<dbReference type="Proteomes" id="UP000235114">
    <property type="component" value="Unassembled WGS sequence"/>
</dbReference>
<dbReference type="Gene3D" id="3.60.21.10">
    <property type="match status" value="1"/>
</dbReference>
<dbReference type="GO" id="GO:0016788">
    <property type="term" value="F:hydrolase activity, acting on ester bonds"/>
    <property type="evidence" value="ECO:0007669"/>
    <property type="project" value="InterPro"/>
</dbReference>
<dbReference type="InterPro" id="IPR029052">
    <property type="entry name" value="Metallo-depent_PP-like"/>
</dbReference>
<dbReference type="InterPro" id="IPR036907">
    <property type="entry name" value="5'-Nucleotdase_C_sf"/>
</dbReference>
<comment type="subcellular location">
    <subcellularLocation>
        <location evidence="1">Secreted</location>
    </subcellularLocation>
</comment>
<dbReference type="Pfam" id="PF19886">
    <property type="entry name" value="DUF6359"/>
    <property type="match status" value="1"/>
</dbReference>
<evidence type="ECO:0000259" key="7">
    <source>
        <dbReference type="Pfam" id="PF00149"/>
    </source>
</evidence>
<dbReference type="PANTHER" id="PTHR42834">
    <property type="entry name" value="ENDONUCLEASE/EXONUCLEASE/PHOSPHATASE FAMILY PROTEIN (AFU_ORTHOLOGUE AFUA_3G09210)"/>
    <property type="match status" value="1"/>
</dbReference>
<evidence type="ECO:0000259" key="8">
    <source>
        <dbReference type="Pfam" id="PF02872"/>
    </source>
</evidence>
<feature type="chain" id="PRO_5014710761" description="Multifunctional nuclease/2',3'-cyclic-nucleotide 2'-phosphodiesterase/5'-nucleotidase/3'-nucleotidase" evidence="6">
    <location>
        <begin position="29"/>
        <end position="1387"/>
    </location>
</feature>
<dbReference type="CDD" id="cd04486">
    <property type="entry name" value="YhcR_OBF_like"/>
    <property type="match status" value="1"/>
</dbReference>
<dbReference type="Gene3D" id="3.90.780.10">
    <property type="entry name" value="5'-Nucleotidase, C-terminal domain"/>
    <property type="match status" value="1"/>
</dbReference>
<evidence type="ECO:0008006" key="15">
    <source>
        <dbReference type="Google" id="ProtNLM"/>
    </source>
</evidence>
<feature type="repeat" description="Cell wall-binding" evidence="5">
    <location>
        <begin position="1309"/>
        <end position="1328"/>
    </location>
</feature>
<gene>
    <name evidence="11" type="ORF">CU635_20010</name>
    <name evidence="12" type="ORF">CVD25_06345</name>
</gene>
<dbReference type="FunFam" id="3.90.780.10:FF:000004">
    <property type="entry name" value="UDP-sugar hydrolase, putative"/>
    <property type="match status" value="1"/>
</dbReference>
<keyword evidence="3 6" id="KW-0732">Signal</keyword>
<dbReference type="Gene3D" id="2.10.270.10">
    <property type="entry name" value="Cholin Binding"/>
    <property type="match status" value="3"/>
</dbReference>
<dbReference type="EMBL" id="PGVD01000017">
    <property type="protein sequence ID" value="PLR99194.1"/>
    <property type="molecule type" value="Genomic_DNA"/>
</dbReference>
<dbReference type="SUPFAM" id="SSF55816">
    <property type="entry name" value="5'-nucleotidase (syn. UDP-sugar hydrolase), C-terminal domain"/>
    <property type="match status" value="1"/>
</dbReference>
<organism evidence="11 13">
    <name type="scientific">Bacillus canaveralius</name>
    <dbReference type="NCBI Taxonomy" id="1403243"/>
    <lineage>
        <taxon>Bacteria</taxon>
        <taxon>Bacillati</taxon>
        <taxon>Bacillota</taxon>
        <taxon>Bacilli</taxon>
        <taxon>Bacillales</taxon>
        <taxon>Bacillaceae</taxon>
        <taxon>Bacillus</taxon>
    </lineage>
</organism>
<dbReference type="PRINTS" id="PR01607">
    <property type="entry name" value="APYRASEFAMLY"/>
</dbReference>
<dbReference type="Pfam" id="PF00149">
    <property type="entry name" value="Metallophos"/>
    <property type="match status" value="1"/>
</dbReference>
<dbReference type="InterPro" id="IPR006179">
    <property type="entry name" value="5_nucleotidase/apyrase"/>
</dbReference>
<dbReference type="SUPFAM" id="SSF56300">
    <property type="entry name" value="Metallo-dependent phosphatases"/>
    <property type="match status" value="1"/>
</dbReference>
<dbReference type="Gene3D" id="3.60.10.10">
    <property type="entry name" value="Endonuclease/exonuclease/phosphatase"/>
    <property type="match status" value="1"/>
</dbReference>
<reference evidence="11 13" key="1">
    <citation type="submission" date="2017-11" db="EMBL/GenBank/DDBJ databases">
        <title>Comparitive Functional Genomics of Dry Heat Resistant strains isolated from the Viking Spacecraft.</title>
        <authorList>
            <person name="Seuylemezian A."/>
            <person name="Cooper K."/>
            <person name="Vaishampayan P."/>
        </authorList>
    </citation>
    <scope>NUCLEOTIDE SEQUENCE [LARGE SCALE GENOMIC DNA]</scope>
    <source>
        <strain evidence="11 13">M4.6</strain>
    </source>
</reference>
<evidence type="ECO:0000313" key="11">
    <source>
        <dbReference type="EMBL" id="PLR80022.1"/>
    </source>
</evidence>
<evidence type="ECO:0000259" key="10">
    <source>
        <dbReference type="Pfam" id="PF19886"/>
    </source>
</evidence>
<dbReference type="GO" id="GO:0046872">
    <property type="term" value="F:metal ion binding"/>
    <property type="evidence" value="ECO:0007669"/>
    <property type="project" value="InterPro"/>
</dbReference>
<dbReference type="InterPro" id="IPR004843">
    <property type="entry name" value="Calcineurin-like_PHP"/>
</dbReference>
<dbReference type="InterPro" id="IPR006146">
    <property type="entry name" value="5'-Nucleotdase_CS"/>
</dbReference>
<dbReference type="Proteomes" id="UP000234951">
    <property type="component" value="Unassembled WGS sequence"/>
</dbReference>
<evidence type="ECO:0000256" key="3">
    <source>
        <dbReference type="ARBA" id="ARBA00022729"/>
    </source>
</evidence>
<dbReference type="InterPro" id="IPR018337">
    <property type="entry name" value="Cell_wall/Cho-bd_repeat"/>
</dbReference>
<dbReference type="GO" id="GO:0009166">
    <property type="term" value="P:nucleotide catabolic process"/>
    <property type="evidence" value="ECO:0007669"/>
    <property type="project" value="InterPro"/>
</dbReference>
<keyword evidence="4" id="KW-0677">Repeat</keyword>
<dbReference type="InterPro" id="IPR045939">
    <property type="entry name" value="YhcR_N"/>
</dbReference>
<evidence type="ECO:0000256" key="2">
    <source>
        <dbReference type="ARBA" id="ARBA00022525"/>
    </source>
</evidence>
<keyword evidence="14" id="KW-1185">Reference proteome</keyword>
<dbReference type="PANTHER" id="PTHR42834:SF1">
    <property type="entry name" value="ENDONUCLEASE_EXONUCLEASE_PHOSPHATASE FAMILY PROTEIN (AFU_ORTHOLOGUE AFUA_3G09210)"/>
    <property type="match status" value="1"/>
</dbReference>
<dbReference type="Pfam" id="PF19127">
    <property type="entry name" value="Choline_bind_3"/>
    <property type="match status" value="2"/>
</dbReference>
<dbReference type="EMBL" id="PGVA01000063">
    <property type="protein sequence ID" value="PLR80022.1"/>
    <property type="molecule type" value="Genomic_DNA"/>
</dbReference>
<reference evidence="12 14" key="2">
    <citation type="submission" date="2017-12" db="EMBL/GenBank/DDBJ databases">
        <title>Comparative Functional Genomics of Dry Heat Resistant strains isolated from the Viking Spacecraft.</title>
        <authorList>
            <person name="Seuylemezian A."/>
            <person name="Cooper K."/>
            <person name="Vaishampayan P."/>
        </authorList>
    </citation>
    <scope>NUCLEOTIDE SEQUENCE [LARGE SCALE GENOMIC DNA]</scope>
    <source>
        <strain evidence="12 14">ATCC 29669</strain>
    </source>
</reference>
<dbReference type="InterPro" id="IPR008334">
    <property type="entry name" value="5'-Nucleotdase_C"/>
</dbReference>
<evidence type="ECO:0000256" key="4">
    <source>
        <dbReference type="ARBA" id="ARBA00022737"/>
    </source>
</evidence>
<dbReference type="Pfam" id="PF02872">
    <property type="entry name" value="5_nucleotid_C"/>
    <property type="match status" value="1"/>
</dbReference>
<feature type="signal peptide" evidence="6">
    <location>
        <begin position="1"/>
        <end position="28"/>
    </location>
</feature>
<evidence type="ECO:0000256" key="5">
    <source>
        <dbReference type="PROSITE-ProRule" id="PRU00591"/>
    </source>
</evidence>
<feature type="repeat" description="Cell wall-binding" evidence="5">
    <location>
        <begin position="1349"/>
        <end position="1368"/>
    </location>
</feature>
<evidence type="ECO:0000259" key="9">
    <source>
        <dbReference type="Pfam" id="PF19580"/>
    </source>
</evidence>
<dbReference type="PROSITE" id="PS51170">
    <property type="entry name" value="CW"/>
    <property type="match status" value="3"/>
</dbReference>
<dbReference type="Pfam" id="PF19580">
    <property type="entry name" value="Exo_endo_phos_3"/>
    <property type="match status" value="1"/>
</dbReference>
<dbReference type="InterPro" id="IPR005135">
    <property type="entry name" value="Endo/exonuclease/phosphatase"/>
</dbReference>
<protein>
    <recommendedName>
        <fullName evidence="15">Multifunctional nuclease/2',3'-cyclic-nucleotide 2'-phosphodiesterase/5'-nucleotidase/3'-nucleotidase</fullName>
    </recommendedName>
</protein>
<dbReference type="SUPFAM" id="SSF56219">
    <property type="entry name" value="DNase I-like"/>
    <property type="match status" value="1"/>
</dbReference>
<name>A0A2N5GH12_9BACI</name>
<feature type="domain" description="Endonuclease/exonuclease/phosphatase" evidence="9">
    <location>
        <begin position="550"/>
        <end position="690"/>
    </location>
</feature>
<proteinExistence type="predicted"/>
<evidence type="ECO:0000256" key="6">
    <source>
        <dbReference type="SAM" id="SignalP"/>
    </source>
</evidence>
<evidence type="ECO:0000313" key="13">
    <source>
        <dbReference type="Proteomes" id="UP000234951"/>
    </source>
</evidence>
<dbReference type="InterPro" id="IPR036691">
    <property type="entry name" value="Endo/exonu/phosph_ase_sf"/>
</dbReference>
<sequence>MKKQWFILTAIMMLLASYILPFAPTASAAEPITVEQAIANNSGTATVKGYIVGYTKSNTPSYQFEGPFTSDTNFAIADSPNERDVTKILPVQLTSAYRSEFGLASKRDNLGKQVFVTGTLMKYFGVPGLQSPSAISFEMPPGDPVDPPPFSGVEGLEISDIQGAGHNSPYKDQNVKGVEGIVTHVVNASNFYMQDPTPDENSKTSEGILVYKPSHNAQAGDSVAVNGLVKEWVLDGYSDKLQTDLAMTEINAQDGSVTKIASGQELPAPLVIGKDVKPPTQVVDNDQFGTFDPEQDGIDFYESLEGMRVALESPTAVAPQKYGEVPVITEKVEGKVYTTPGGIPLAKDNANPERLHLLFGDRNFVSKTGDKFNGTVTGVVSYSFQNYKILTDKAALPPLVESEYEREVSQIAKDEDKLTVATYNMENYTSANAEKTDKIAKSIVQNLGAPDIVGLVEVQDNNGETNDGTTDASQNYQALIDSIVKNGGPSYQWTDIAPENNQDGGAPGGNIRVGYIYNPARVSLAEGTKGSATQAVGYENGSLTLNPGRVDPTNPAFASSRKPLAAEFTFKGEEVIVIANHFNSKGGDEPIYGKNQPPELGSEAQRMDIAKAVNRFVADVKSKNDGANVVVLGDLNDFEFSNPLAALKGNELTNLIEKVPAQERFTYNYQGNSQVLDHLLVSNNLAERAEVDIVHINSPFTEAHGRVSDHDPVLAQLDLSKAPAGPKPLDLSIMHTNDSHAHVEQYPKLITAVNEVRGQKENSLLLDAGDVMSGTLYFRQYKGLADLEFMNKLRYDAMTFGNHEFDKDSATLANFIREAKFPMVSSNVNVTADPELGPLFKDQIGGPGEGGEIYPAIVKEIEGEKVGIFGLTTEETSFLANPSDHVVFENAIEKAEETITSLEGEGVNKIIALSHLGYNVDQDLAETVDGIDVIVGGHSHTKLTTPEVVQKSEPTLIVQANEYLYYLGLLDVSFDEAGVITAHNGQLLDLKNYTADAEATARVAELRAPLDELKNTVVGSSDVVLNGERADVRTKETNLGNLIADAMLQKANESVPTQIGFQNGGGIRASIDAGEVTLGEILTVMPFENQLVTLDLTGDEIRQALEISVSQVETAQGKFMQVSGLQFKYDPAKPAGDRVWSIEVKTEKGFEEIDPAKTYTVATNAFVADGGDGYTVFKKAKDEGRMKELFVVDYEVLSSYFEKNNPVSPAVEGRIIAGEEPQQQTGWVQVGENWYFYNEAGVKQTGWVEVEGKKYYLDPNADGALKIGWLELDGKRYFLDPNTRGAMWTGWLDSDSKRYYLDPATGAMKTGWADIEGKRYYFNADGHMQTGLQKIAGKQYYFNNEGVMQKGLMKINGKWYFFKADGSAITNPRELVRYLLRLLFNRF</sequence>
<feature type="repeat" description="Cell wall-binding" evidence="5">
    <location>
        <begin position="1329"/>
        <end position="1348"/>
    </location>
</feature>
<keyword evidence="2" id="KW-0964">Secreted</keyword>